<evidence type="ECO:0000256" key="1">
    <source>
        <dbReference type="SAM" id="MobiDB-lite"/>
    </source>
</evidence>
<keyword evidence="3" id="KW-1185">Reference proteome</keyword>
<protein>
    <submittedName>
        <fullName evidence="2">Uncharacterized protein</fullName>
    </submittedName>
</protein>
<evidence type="ECO:0000313" key="3">
    <source>
        <dbReference type="Proteomes" id="UP001239445"/>
    </source>
</evidence>
<comment type="caution">
    <text evidence="2">The sequence shown here is derived from an EMBL/GenBank/DDBJ whole genome shotgun (WGS) entry which is preliminary data.</text>
</comment>
<organism evidence="2 3">
    <name type="scientific">Echria macrotheca</name>
    <dbReference type="NCBI Taxonomy" id="438768"/>
    <lineage>
        <taxon>Eukaryota</taxon>
        <taxon>Fungi</taxon>
        <taxon>Dikarya</taxon>
        <taxon>Ascomycota</taxon>
        <taxon>Pezizomycotina</taxon>
        <taxon>Sordariomycetes</taxon>
        <taxon>Sordariomycetidae</taxon>
        <taxon>Sordariales</taxon>
        <taxon>Schizotheciaceae</taxon>
        <taxon>Echria</taxon>
    </lineage>
</organism>
<evidence type="ECO:0000313" key="2">
    <source>
        <dbReference type="EMBL" id="KAK1753960.1"/>
    </source>
</evidence>
<reference evidence="2" key="1">
    <citation type="submission" date="2023-06" db="EMBL/GenBank/DDBJ databases">
        <title>Genome-scale phylogeny and comparative genomics of the fungal order Sordariales.</title>
        <authorList>
            <consortium name="Lawrence Berkeley National Laboratory"/>
            <person name="Hensen N."/>
            <person name="Bonometti L."/>
            <person name="Westerberg I."/>
            <person name="Brannstrom I.O."/>
            <person name="Guillou S."/>
            <person name="Cros-Aarteil S."/>
            <person name="Calhoun S."/>
            <person name="Haridas S."/>
            <person name="Kuo A."/>
            <person name="Mondo S."/>
            <person name="Pangilinan J."/>
            <person name="Riley R."/>
            <person name="Labutti K."/>
            <person name="Andreopoulos B."/>
            <person name="Lipzen A."/>
            <person name="Chen C."/>
            <person name="Yanf M."/>
            <person name="Daum C."/>
            <person name="Ng V."/>
            <person name="Clum A."/>
            <person name="Steindorff A."/>
            <person name="Ohm R."/>
            <person name="Martin F."/>
            <person name="Silar P."/>
            <person name="Natvig D."/>
            <person name="Lalanne C."/>
            <person name="Gautier V."/>
            <person name="Ament-Velasquez S.L."/>
            <person name="Kruys A."/>
            <person name="Hutchinson M.I."/>
            <person name="Powell A.J."/>
            <person name="Barry K."/>
            <person name="Miller A.N."/>
            <person name="Grigoriev I.V."/>
            <person name="Debuchy R."/>
            <person name="Gladieux P."/>
            <person name="Thoren M.H."/>
            <person name="Johannesson H."/>
        </authorList>
    </citation>
    <scope>NUCLEOTIDE SEQUENCE</scope>
    <source>
        <strain evidence="2">PSN4</strain>
    </source>
</reference>
<gene>
    <name evidence="2" type="ORF">QBC47DRAFT_385270</name>
</gene>
<feature type="compositionally biased region" description="Basic and acidic residues" evidence="1">
    <location>
        <begin position="136"/>
        <end position="148"/>
    </location>
</feature>
<feature type="region of interest" description="Disordered" evidence="1">
    <location>
        <begin position="869"/>
        <end position="926"/>
    </location>
</feature>
<feature type="region of interest" description="Disordered" evidence="1">
    <location>
        <begin position="133"/>
        <end position="163"/>
    </location>
</feature>
<dbReference type="EMBL" id="MU839836">
    <property type="protein sequence ID" value="KAK1753960.1"/>
    <property type="molecule type" value="Genomic_DNA"/>
</dbReference>
<sequence>MSAPTTVSPTVRMQRLCNKHRILILPEQTEPHQRYWPEQRRQVFQHVEELAEKRYKSYAVDEDVAWDGPWKLQVKERAELLKELASRCRSRREATWRSHRENVAFSRFTSEVTCKSCHKRLWRSEIESSRAGLGANDRRLKRQQEKRAPCRCSQNISGRAASRHPLEPAGLNPIFGHREQESMIATPGLAKELPFGKEPDAVYGLRQTTNFGAILEGPAKLQDINSPPAEQRVRDVVVSSPLVEDGELLLFPFLVHEAKKESGSDWHSLTLQAAFPIREALLSQQSVKDKAQSATGSFSTNPFCWFVANRGSDWRIFGCFTRDAGEPRRATEGTVDYCIAPVWAGSILTVDGALQLLLITDYIFDWARDVYREGLLDDLALLSAHPRYAARTLVSDSDIMSVRGLSPPVMAFKFSLDGQDHPSGPWNSTIGPGCVRDAAVVEVRVSTLVLTGEIIVSFLQTLHPDDARSLCRIIVNLGGEKSFRGQSVFVSTWADLKELQFQGVNKGQGLPSLAVDDHTHFRTHLASYTYINPGWQLVSELLLLAVDETACNLIVSTANLDTNSTTQPAFVTNARPRDPRFVRSLLTHLVSTPARLLSDAIHRCAMVMTVSTSTGVFAVKECSPIRGVFDFLQRLSSTDVGVNSMLQASNCLNTVRRIGRLPPGTKPLPKDLPSAPFCDRGLALVHATLAPDDAQSESSICLFLIDHLHAPVEPDALREAIRDAVEHCYTNHDVYHTTLNHNICATSLGPFETPGISLPRLWNIEKTCGIFTLGTGFLDWLKFLGGEVPRTQGAPRLRNPRKEGRAMFIRELSPWRDPRYMYPDVSTHMFLVYKLLSREKAFWAGVCLEKLRRGVESCKVCAAEDQEDEYMHGTGETQSEEEESTSNTDESDEGYEEEYTSNTDESDEGQEENTSDTDESGEGLPTRGRQNVWWLRALRRLETCGFCRGIRHEKTQPKWLTRQSQPEMSVASGGPIDVQVTNRYELRNRFLGMSGIPEEFHRPDGLPADEWERNLNFYPKLNEKFTDNAELYSHLAEFREYRLRTIGGLQQRTVAGIPHLGKRKRGDDRTSYGQLSNPGDAEIIFVGG</sequence>
<accession>A0AAJ0FAA5</accession>
<name>A0AAJ0FAA5_9PEZI</name>
<dbReference type="Proteomes" id="UP001239445">
    <property type="component" value="Unassembled WGS sequence"/>
</dbReference>
<feature type="compositionally biased region" description="Acidic residues" evidence="1">
    <location>
        <begin position="878"/>
        <end position="921"/>
    </location>
</feature>
<dbReference type="AlphaFoldDB" id="A0AAJ0FAA5"/>
<proteinExistence type="predicted"/>